<dbReference type="InterPro" id="IPR002078">
    <property type="entry name" value="Sigma_54_int"/>
</dbReference>
<feature type="domain" description="Sigma-54 factor interaction" evidence="6">
    <location>
        <begin position="150"/>
        <end position="379"/>
    </location>
</feature>
<dbReference type="GO" id="GO:0000160">
    <property type="term" value="P:phosphorelay signal transduction system"/>
    <property type="evidence" value="ECO:0007669"/>
    <property type="project" value="InterPro"/>
</dbReference>
<evidence type="ECO:0000313" key="9">
    <source>
        <dbReference type="Proteomes" id="UP000217257"/>
    </source>
</evidence>
<dbReference type="PROSITE" id="PS00688">
    <property type="entry name" value="SIGMA54_INTERACT_3"/>
    <property type="match status" value="1"/>
</dbReference>
<keyword evidence="5" id="KW-0597">Phosphoprotein</keyword>
<sequence>MNEQQSLRVLIVDDERIALRSFANLLESLGNAVPYRASSLEEARQILEEVLIDIAFIDLQLSPDFRNRDGLTLIQELRERYQTVPVVVSGHSQVHEVREAMKLGAEDYVLKTELEQRVSIILNALRRKLELKEELLDLRARGPADTTLGLVGTSVPIQNLRALIQRVATANSQELFPVLIHGPTGSGKELVAQAIHKLGPHPSDPFFDVNCGALAETLIEDQLFGHVRGAFTDAHTDKEGYFSLVRRGTLFLDEVAELSLSLQAKLLRVLETRRFRPVGPTAREQLFQGRIVAATHVDLKERVREKLFREDLFHRLNVLRILVPPLSDHREDIPALVQHFAARQHRPMQFTQRAIEQLSRRPWPGNVRELRNAITRLAILAESESIDVDTLELYLPLESAELSLGGALSDELGQMVRKLLALPMKDRLDAITKAIVLAAVEQARGNNTEAGKVLGRSRKFVERYLKKLAKGGKDTSPEDEDEEDS</sequence>
<reference evidence="8 9" key="1">
    <citation type="submission" date="2017-06" db="EMBL/GenBank/DDBJ databases">
        <title>Sequencing and comparative analysis of myxobacterial genomes.</title>
        <authorList>
            <person name="Rupp O."/>
            <person name="Goesmann A."/>
            <person name="Sogaard-Andersen L."/>
        </authorList>
    </citation>
    <scope>NUCLEOTIDE SEQUENCE [LARGE SCALE GENOMIC DNA]</scope>
    <source>
        <strain evidence="8 9">DSM 52655</strain>
    </source>
</reference>
<evidence type="ECO:0008006" key="10">
    <source>
        <dbReference type="Google" id="ProtNLM"/>
    </source>
</evidence>
<dbReference type="InterPro" id="IPR001789">
    <property type="entry name" value="Sig_transdc_resp-reg_receiver"/>
</dbReference>
<organism evidence="8 9">
    <name type="scientific">Cystobacter fuscus</name>
    <dbReference type="NCBI Taxonomy" id="43"/>
    <lineage>
        <taxon>Bacteria</taxon>
        <taxon>Pseudomonadati</taxon>
        <taxon>Myxococcota</taxon>
        <taxon>Myxococcia</taxon>
        <taxon>Myxococcales</taxon>
        <taxon>Cystobacterineae</taxon>
        <taxon>Archangiaceae</taxon>
        <taxon>Cystobacter</taxon>
    </lineage>
</organism>
<keyword evidence="1" id="KW-0547">Nucleotide-binding</keyword>
<dbReference type="SMART" id="SM00382">
    <property type="entry name" value="AAA"/>
    <property type="match status" value="1"/>
</dbReference>
<dbReference type="PANTHER" id="PTHR32071:SF14">
    <property type="entry name" value="TRANSCRIPTIONAL REGULATORY PROTEIN RTCR"/>
    <property type="match status" value="1"/>
</dbReference>
<dbReference type="SUPFAM" id="SSF52540">
    <property type="entry name" value="P-loop containing nucleoside triphosphate hydrolases"/>
    <property type="match status" value="1"/>
</dbReference>
<dbReference type="CDD" id="cd00009">
    <property type="entry name" value="AAA"/>
    <property type="match status" value="1"/>
</dbReference>
<dbReference type="InterPro" id="IPR025944">
    <property type="entry name" value="Sigma_54_int_dom_CS"/>
</dbReference>
<dbReference type="CDD" id="cd00156">
    <property type="entry name" value="REC"/>
    <property type="match status" value="1"/>
</dbReference>
<feature type="domain" description="Response regulatory" evidence="7">
    <location>
        <begin position="8"/>
        <end position="126"/>
    </location>
</feature>
<dbReference type="InterPro" id="IPR027417">
    <property type="entry name" value="P-loop_NTPase"/>
</dbReference>
<keyword evidence="3" id="KW-0805">Transcription regulation</keyword>
<keyword evidence="2" id="KW-0067">ATP-binding</keyword>
<dbReference type="InterPro" id="IPR009057">
    <property type="entry name" value="Homeodomain-like_sf"/>
</dbReference>
<dbReference type="SMART" id="SM00448">
    <property type="entry name" value="REC"/>
    <property type="match status" value="1"/>
</dbReference>
<evidence type="ECO:0000256" key="4">
    <source>
        <dbReference type="ARBA" id="ARBA00023163"/>
    </source>
</evidence>
<dbReference type="InterPro" id="IPR011006">
    <property type="entry name" value="CheY-like_superfamily"/>
</dbReference>
<evidence type="ECO:0000313" key="8">
    <source>
        <dbReference type="EMBL" id="ATB37965.1"/>
    </source>
</evidence>
<dbReference type="RefSeq" id="WP_095986204.1">
    <property type="nucleotide sequence ID" value="NZ_CP022098.1"/>
</dbReference>
<dbReference type="InterPro" id="IPR058031">
    <property type="entry name" value="AAA_lid_NorR"/>
</dbReference>
<dbReference type="Gene3D" id="3.40.50.2300">
    <property type="match status" value="1"/>
</dbReference>
<evidence type="ECO:0000256" key="5">
    <source>
        <dbReference type="PROSITE-ProRule" id="PRU00169"/>
    </source>
</evidence>
<evidence type="ECO:0000259" key="7">
    <source>
        <dbReference type="PROSITE" id="PS50110"/>
    </source>
</evidence>
<keyword evidence="4" id="KW-0804">Transcription</keyword>
<evidence type="ECO:0000256" key="1">
    <source>
        <dbReference type="ARBA" id="ARBA00022741"/>
    </source>
</evidence>
<dbReference type="SUPFAM" id="SSF46689">
    <property type="entry name" value="Homeodomain-like"/>
    <property type="match status" value="1"/>
</dbReference>
<feature type="modified residue" description="4-aspartylphosphate" evidence="5">
    <location>
        <position position="58"/>
    </location>
</feature>
<dbReference type="Pfam" id="PF25601">
    <property type="entry name" value="AAA_lid_14"/>
    <property type="match status" value="1"/>
</dbReference>
<dbReference type="PANTHER" id="PTHR32071">
    <property type="entry name" value="TRANSCRIPTIONAL REGULATORY PROTEIN"/>
    <property type="match status" value="1"/>
</dbReference>
<dbReference type="GO" id="GO:0005524">
    <property type="term" value="F:ATP binding"/>
    <property type="evidence" value="ECO:0007669"/>
    <property type="project" value="UniProtKB-KW"/>
</dbReference>
<dbReference type="Pfam" id="PF00072">
    <property type="entry name" value="Response_reg"/>
    <property type="match status" value="1"/>
</dbReference>
<accession>A0A250J1W2</accession>
<dbReference type="GO" id="GO:0006355">
    <property type="term" value="P:regulation of DNA-templated transcription"/>
    <property type="evidence" value="ECO:0007669"/>
    <property type="project" value="InterPro"/>
</dbReference>
<evidence type="ECO:0000259" key="6">
    <source>
        <dbReference type="PROSITE" id="PS50045"/>
    </source>
</evidence>
<proteinExistence type="predicted"/>
<evidence type="ECO:0000256" key="3">
    <source>
        <dbReference type="ARBA" id="ARBA00023015"/>
    </source>
</evidence>
<dbReference type="KEGG" id="cfus:CYFUS_003391"/>
<dbReference type="FunFam" id="3.40.50.300:FF:000006">
    <property type="entry name" value="DNA-binding transcriptional regulator NtrC"/>
    <property type="match status" value="1"/>
</dbReference>
<dbReference type="PROSITE" id="PS50110">
    <property type="entry name" value="RESPONSE_REGULATORY"/>
    <property type="match status" value="1"/>
</dbReference>
<evidence type="ECO:0000256" key="2">
    <source>
        <dbReference type="ARBA" id="ARBA00022840"/>
    </source>
</evidence>
<dbReference type="Proteomes" id="UP000217257">
    <property type="component" value="Chromosome"/>
</dbReference>
<dbReference type="Gene3D" id="1.10.8.60">
    <property type="match status" value="1"/>
</dbReference>
<dbReference type="Pfam" id="PF00158">
    <property type="entry name" value="Sigma54_activat"/>
    <property type="match status" value="1"/>
</dbReference>
<gene>
    <name evidence="8" type="ORF">CYFUS_003391</name>
</gene>
<name>A0A250J1W2_9BACT</name>
<dbReference type="PROSITE" id="PS50045">
    <property type="entry name" value="SIGMA54_INTERACT_4"/>
    <property type="match status" value="1"/>
</dbReference>
<dbReference type="EMBL" id="CP022098">
    <property type="protein sequence ID" value="ATB37965.1"/>
    <property type="molecule type" value="Genomic_DNA"/>
</dbReference>
<dbReference type="Gene3D" id="3.40.50.300">
    <property type="entry name" value="P-loop containing nucleotide triphosphate hydrolases"/>
    <property type="match status" value="1"/>
</dbReference>
<dbReference type="InterPro" id="IPR003593">
    <property type="entry name" value="AAA+_ATPase"/>
</dbReference>
<dbReference type="SUPFAM" id="SSF52172">
    <property type="entry name" value="CheY-like"/>
    <property type="match status" value="1"/>
</dbReference>
<dbReference type="AlphaFoldDB" id="A0A250J1W2"/>
<protein>
    <recommendedName>
        <fullName evidence="10">Sigma-54-dependent Fis family transcriptional regulator</fullName>
    </recommendedName>
</protein>